<sequence>MQGSPGIGSVRKEGVNLVWDYARESVGIQERISCGTMQGSQRYWCSYAIESMVLVLQCKGVQELGSPGIGSVRKGVQERILCGLDYARESRSESRVISARSEIGSVVLVLLCKGVQELGQYARESRSNYARESDLDYARESRSESRVVSVRGEIGSVVLVLLCKGVQELGQGSLGVQELGQYARESRNDYARESVVLLLLCKEVQELGQYARESRNDYAREFRSESCVVSARSEIGSVVLVLLCKGVQELGQYARESRTKSRVVMETMQGSPGANLVWSLQKEVQELGQYARESRSESRMVYGDYARESRSKSLVVSTMQGSPGANLMWSLHGVRLGSPGIGSVRKGEIGSMVLVLLCKGVQELGQYARVRLGQWYWCSYARESRNWVSTQGSLGIELVRKGEIGSVVLVLLCKEVQELGCKGVRELGQWYWAATMQGSPGIGSVHGVRLGRSPGCNGVQDARESRNWVSSIGPRLCKGV</sequence>
<proteinExistence type="predicted"/>
<keyword evidence="2" id="KW-1185">Reference proteome</keyword>
<evidence type="ECO:0000313" key="2">
    <source>
        <dbReference type="Proteomes" id="UP001630127"/>
    </source>
</evidence>
<organism evidence="1 2">
    <name type="scientific">Cinchona calisaya</name>
    <dbReference type="NCBI Taxonomy" id="153742"/>
    <lineage>
        <taxon>Eukaryota</taxon>
        <taxon>Viridiplantae</taxon>
        <taxon>Streptophyta</taxon>
        <taxon>Embryophyta</taxon>
        <taxon>Tracheophyta</taxon>
        <taxon>Spermatophyta</taxon>
        <taxon>Magnoliopsida</taxon>
        <taxon>eudicotyledons</taxon>
        <taxon>Gunneridae</taxon>
        <taxon>Pentapetalae</taxon>
        <taxon>asterids</taxon>
        <taxon>lamiids</taxon>
        <taxon>Gentianales</taxon>
        <taxon>Rubiaceae</taxon>
        <taxon>Cinchonoideae</taxon>
        <taxon>Cinchoneae</taxon>
        <taxon>Cinchona</taxon>
    </lineage>
</organism>
<accession>A0ABD3A9L8</accession>
<dbReference type="AlphaFoldDB" id="A0ABD3A9L8"/>
<dbReference type="EMBL" id="JBJUIK010000004">
    <property type="protein sequence ID" value="KAL3528496.1"/>
    <property type="molecule type" value="Genomic_DNA"/>
</dbReference>
<dbReference type="Proteomes" id="UP001630127">
    <property type="component" value="Unassembled WGS sequence"/>
</dbReference>
<name>A0ABD3A9L8_9GENT</name>
<gene>
    <name evidence="1" type="ORF">ACH5RR_007818</name>
</gene>
<evidence type="ECO:0000313" key="1">
    <source>
        <dbReference type="EMBL" id="KAL3528496.1"/>
    </source>
</evidence>
<reference evidence="1 2" key="1">
    <citation type="submission" date="2024-11" db="EMBL/GenBank/DDBJ databases">
        <title>A near-complete genome assembly of Cinchona calisaya.</title>
        <authorList>
            <person name="Lian D.C."/>
            <person name="Zhao X.W."/>
            <person name="Wei L."/>
        </authorList>
    </citation>
    <scope>NUCLEOTIDE SEQUENCE [LARGE SCALE GENOMIC DNA]</scope>
    <source>
        <tissue evidence="1">Nenye</tissue>
    </source>
</reference>
<comment type="caution">
    <text evidence="1">The sequence shown here is derived from an EMBL/GenBank/DDBJ whole genome shotgun (WGS) entry which is preliminary data.</text>
</comment>
<protein>
    <submittedName>
        <fullName evidence="1">Uncharacterized protein</fullName>
    </submittedName>
</protein>